<keyword evidence="12" id="KW-0175">Coiled coil</keyword>
<keyword evidence="5 11" id="KW-0378">Hydrolase</keyword>
<comment type="similarity">
    <text evidence="11">Belongs to the DEAD box helicase family.</text>
</comment>
<evidence type="ECO:0000256" key="12">
    <source>
        <dbReference type="SAM" id="Coils"/>
    </source>
</evidence>
<dbReference type="InterPro" id="IPR014014">
    <property type="entry name" value="RNA_helicase_DEAD_Q_motif"/>
</dbReference>
<dbReference type="Proteomes" id="UP000267821">
    <property type="component" value="Unassembled WGS sequence"/>
</dbReference>
<keyword evidence="18" id="KW-1185">Reference proteome</keyword>
<dbReference type="SMART" id="SM00487">
    <property type="entry name" value="DEXDc"/>
    <property type="match status" value="1"/>
</dbReference>
<organism evidence="17 18">
    <name type="scientific">Terfezia boudieri ATCC MYA-4762</name>
    <dbReference type="NCBI Taxonomy" id="1051890"/>
    <lineage>
        <taxon>Eukaryota</taxon>
        <taxon>Fungi</taxon>
        <taxon>Dikarya</taxon>
        <taxon>Ascomycota</taxon>
        <taxon>Pezizomycotina</taxon>
        <taxon>Pezizomycetes</taxon>
        <taxon>Pezizales</taxon>
        <taxon>Pezizaceae</taxon>
        <taxon>Terfezia</taxon>
    </lineage>
</organism>
<dbReference type="EMBL" id="ML121535">
    <property type="protein sequence ID" value="RPB26147.1"/>
    <property type="molecule type" value="Genomic_DNA"/>
</dbReference>
<dbReference type="InParanoid" id="A0A3N4LTD1"/>
<dbReference type="InterPro" id="IPR011545">
    <property type="entry name" value="DEAD/DEAH_box_helicase_dom"/>
</dbReference>
<feature type="compositionally biased region" description="Basic and acidic residues" evidence="13">
    <location>
        <begin position="520"/>
        <end position="536"/>
    </location>
</feature>
<proteinExistence type="inferred from homology"/>
<feature type="compositionally biased region" description="Acidic residues" evidence="13">
    <location>
        <begin position="537"/>
        <end position="551"/>
    </location>
</feature>
<evidence type="ECO:0000256" key="4">
    <source>
        <dbReference type="ARBA" id="ARBA00022741"/>
    </source>
</evidence>
<evidence type="ECO:0000256" key="5">
    <source>
        <dbReference type="ARBA" id="ARBA00022801"/>
    </source>
</evidence>
<reference evidence="17 18" key="1">
    <citation type="journal article" date="2018" name="Nat. Ecol. Evol.">
        <title>Pezizomycetes genomes reveal the molecular basis of ectomycorrhizal truffle lifestyle.</title>
        <authorList>
            <person name="Murat C."/>
            <person name="Payen T."/>
            <person name="Noel B."/>
            <person name="Kuo A."/>
            <person name="Morin E."/>
            <person name="Chen J."/>
            <person name="Kohler A."/>
            <person name="Krizsan K."/>
            <person name="Balestrini R."/>
            <person name="Da Silva C."/>
            <person name="Montanini B."/>
            <person name="Hainaut M."/>
            <person name="Levati E."/>
            <person name="Barry K.W."/>
            <person name="Belfiori B."/>
            <person name="Cichocki N."/>
            <person name="Clum A."/>
            <person name="Dockter R.B."/>
            <person name="Fauchery L."/>
            <person name="Guy J."/>
            <person name="Iotti M."/>
            <person name="Le Tacon F."/>
            <person name="Lindquist E.A."/>
            <person name="Lipzen A."/>
            <person name="Malagnac F."/>
            <person name="Mello A."/>
            <person name="Molinier V."/>
            <person name="Miyauchi S."/>
            <person name="Poulain J."/>
            <person name="Riccioni C."/>
            <person name="Rubini A."/>
            <person name="Sitrit Y."/>
            <person name="Splivallo R."/>
            <person name="Traeger S."/>
            <person name="Wang M."/>
            <person name="Zifcakova L."/>
            <person name="Wipf D."/>
            <person name="Zambonelli A."/>
            <person name="Paolocci F."/>
            <person name="Nowrousian M."/>
            <person name="Ottonello S."/>
            <person name="Baldrian P."/>
            <person name="Spatafora J.W."/>
            <person name="Henrissat B."/>
            <person name="Nagy L.G."/>
            <person name="Aury J.M."/>
            <person name="Wincker P."/>
            <person name="Grigoriev I.V."/>
            <person name="Bonfante P."/>
            <person name="Martin F.M."/>
        </authorList>
    </citation>
    <scope>NUCLEOTIDE SEQUENCE [LARGE SCALE GENOMIC DNA]</scope>
    <source>
        <strain evidence="17 18">ATCC MYA-4762</strain>
    </source>
</reference>
<dbReference type="Pfam" id="PF00271">
    <property type="entry name" value="Helicase_C"/>
    <property type="match status" value="1"/>
</dbReference>
<feature type="compositionally biased region" description="Acidic residues" evidence="13">
    <location>
        <begin position="765"/>
        <end position="778"/>
    </location>
</feature>
<sequence length="851" mass="96059">MSRGIAASACSAGGRIRGPESKNKRPQQTDKKKPKSRLVKREAFEKKLAELEQRVSEFELSSADLFSELPLTEETARGLKDSHFTTLTAIQKKSLPLALKGRDILGAAKTGSGKTLAFLVPVLEVLYRKKWTQMDGLGALIISPTRELATQIFEVMRQIGRYHAFSAGLVIGGKNVQEEKERISRMNILVCTPGRMVQHMREAAGFDTDNLQILVLDEADRCLDMGFKSSLDAIIKYLPRDRQTLLFSATQTQSLSDLARLSLKDPEYVGVHDKATAATPTTLKQFYITTPLPQKLDILYSFLRAHLTKKILVFFSSCKQVRFVYETFRKLHIGIPLLHLHGKQKQTARQEITTRFSEATKTCLFATDIVARGLDFPAVDWVIQVDCPEDSATYIHRVGRTARMNKDGSAVLFLCPSEVEGFKKRLGAKKVPIMENKVSQKSMQSIQKHLQAMCFKDPTLKYLGQKAFVSYTKSIYIQKDKETFDLDKLPLEEYAQSLGLPGQPNVVRKKGENGGPSNQEVKELKNKSRRMMKEVEMAESSESEAEEEEGEEEKKKEEKKKEKKKQEVRTKYDRMFERKNQTVLADHYNKLIADPSLGDKDGDEFLSVKRVLPRSPSPSAATTLIPPGVTAPMVYLPGAATPLIIDSNRREKLLKSKKALAKFKPGPTKMVFDDEGNAHPVYELVGMEEFRKEGDAERQRRRFVEEEKVRVGEADVRDREVAREKRREKKEKRKERERKERAEVEGSKEGGGVQLGGLPVVEWECFGEEGSSGEEVQDDSSLPPEREEREKKKSRKRSRGDDDNGEEGEEGDRAEKKASKKAKKSSLKKSKTTHVLDNIADLEKMAAELLG</sequence>
<name>A0A3N4LTD1_9PEZI</name>
<feature type="region of interest" description="Disordered" evidence="13">
    <location>
        <begin position="1"/>
        <end position="39"/>
    </location>
</feature>
<keyword evidence="7 11" id="KW-0067">ATP-binding</keyword>
<dbReference type="STRING" id="1051890.A0A3N4LTD1"/>
<feature type="region of interest" description="Disordered" evidence="13">
    <location>
        <begin position="692"/>
        <end position="840"/>
    </location>
</feature>
<keyword evidence="2" id="KW-0690">Ribosome biogenesis</keyword>
<feature type="compositionally biased region" description="Basic and acidic residues" evidence="13">
    <location>
        <begin position="737"/>
        <end position="748"/>
    </location>
</feature>
<dbReference type="Pfam" id="PF00270">
    <property type="entry name" value="DEAD"/>
    <property type="match status" value="1"/>
</dbReference>
<dbReference type="OrthoDB" id="10259640at2759"/>
<evidence type="ECO:0000256" key="13">
    <source>
        <dbReference type="SAM" id="MobiDB-lite"/>
    </source>
</evidence>
<dbReference type="InterPro" id="IPR014001">
    <property type="entry name" value="Helicase_ATP-bd"/>
</dbReference>
<evidence type="ECO:0000256" key="2">
    <source>
        <dbReference type="ARBA" id="ARBA00022517"/>
    </source>
</evidence>
<dbReference type="GO" id="GO:0003724">
    <property type="term" value="F:RNA helicase activity"/>
    <property type="evidence" value="ECO:0007669"/>
    <property type="project" value="UniProtKB-EC"/>
</dbReference>
<feature type="region of interest" description="Disordered" evidence="13">
    <location>
        <begin position="499"/>
        <end position="569"/>
    </location>
</feature>
<dbReference type="CDD" id="cd18787">
    <property type="entry name" value="SF2_C_DEAD"/>
    <property type="match status" value="1"/>
</dbReference>
<evidence type="ECO:0000256" key="8">
    <source>
        <dbReference type="ARBA" id="ARBA00022884"/>
    </source>
</evidence>
<dbReference type="AlphaFoldDB" id="A0A3N4LTD1"/>
<feature type="coiled-coil region" evidence="12">
    <location>
        <begin position="41"/>
        <end position="68"/>
    </location>
</feature>
<evidence type="ECO:0000256" key="10">
    <source>
        <dbReference type="PROSITE-ProRule" id="PRU00552"/>
    </source>
</evidence>
<feature type="short sequence motif" description="Q motif" evidence="10">
    <location>
        <begin position="64"/>
        <end position="92"/>
    </location>
</feature>
<dbReference type="PROSITE" id="PS51195">
    <property type="entry name" value="Q_MOTIF"/>
    <property type="match status" value="1"/>
</dbReference>
<dbReference type="EC" id="3.6.4.13" evidence="11"/>
<dbReference type="GO" id="GO:0005730">
    <property type="term" value="C:nucleolus"/>
    <property type="evidence" value="ECO:0007669"/>
    <property type="project" value="UniProtKB-SubCell"/>
</dbReference>
<accession>A0A3N4LTD1</accession>
<feature type="domain" description="DEAD-box RNA helicase Q" evidence="16">
    <location>
        <begin position="64"/>
        <end position="92"/>
    </location>
</feature>
<dbReference type="GO" id="GO:0005524">
    <property type="term" value="F:ATP binding"/>
    <property type="evidence" value="ECO:0007669"/>
    <property type="project" value="UniProtKB-UniRule"/>
</dbReference>
<evidence type="ECO:0000256" key="3">
    <source>
        <dbReference type="ARBA" id="ARBA00022552"/>
    </source>
</evidence>
<dbReference type="SUPFAM" id="SSF52540">
    <property type="entry name" value="P-loop containing nucleoside triphosphate hydrolases"/>
    <property type="match status" value="1"/>
</dbReference>
<dbReference type="FunCoup" id="A0A3N4LTD1">
    <property type="interactions" value="1041"/>
</dbReference>
<feature type="domain" description="Helicase C-terminal" evidence="15">
    <location>
        <begin position="295"/>
        <end position="454"/>
    </location>
</feature>
<feature type="compositionally biased region" description="Basic and acidic residues" evidence="13">
    <location>
        <begin position="692"/>
        <end position="725"/>
    </location>
</feature>
<comment type="function">
    <text evidence="11">RNA helicase.</text>
</comment>
<gene>
    <name evidence="17" type="ORF">L211DRAFT_866535</name>
</gene>
<dbReference type="GO" id="GO:0006364">
    <property type="term" value="P:rRNA processing"/>
    <property type="evidence" value="ECO:0007669"/>
    <property type="project" value="UniProtKB-KW"/>
</dbReference>
<dbReference type="PROSITE" id="PS00039">
    <property type="entry name" value="DEAD_ATP_HELICASE"/>
    <property type="match status" value="1"/>
</dbReference>
<dbReference type="PROSITE" id="PS51192">
    <property type="entry name" value="HELICASE_ATP_BIND_1"/>
    <property type="match status" value="1"/>
</dbReference>
<keyword evidence="4 11" id="KW-0547">Nucleotide-binding</keyword>
<feature type="compositionally biased region" description="Basic residues" evidence="13">
    <location>
        <begin position="726"/>
        <end position="736"/>
    </location>
</feature>
<evidence type="ECO:0000313" key="17">
    <source>
        <dbReference type="EMBL" id="RPB26147.1"/>
    </source>
</evidence>
<dbReference type="Gene3D" id="3.40.50.300">
    <property type="entry name" value="P-loop containing nucleotide triphosphate hydrolases"/>
    <property type="match status" value="2"/>
</dbReference>
<dbReference type="InterPro" id="IPR027417">
    <property type="entry name" value="P-loop_NTPase"/>
</dbReference>
<dbReference type="SMART" id="SM00490">
    <property type="entry name" value="HELICc"/>
    <property type="match status" value="1"/>
</dbReference>
<evidence type="ECO:0000259" key="16">
    <source>
        <dbReference type="PROSITE" id="PS51195"/>
    </source>
</evidence>
<keyword evidence="9" id="KW-0539">Nucleus</keyword>
<evidence type="ECO:0000256" key="11">
    <source>
        <dbReference type="RuleBase" id="RU365068"/>
    </source>
</evidence>
<evidence type="ECO:0000259" key="15">
    <source>
        <dbReference type="PROSITE" id="PS51194"/>
    </source>
</evidence>
<feature type="compositionally biased region" description="Basic and acidic residues" evidence="13">
    <location>
        <begin position="17"/>
        <end position="31"/>
    </location>
</feature>
<comment type="catalytic activity">
    <reaction evidence="11">
        <text>ATP + H2O = ADP + phosphate + H(+)</text>
        <dbReference type="Rhea" id="RHEA:13065"/>
        <dbReference type="ChEBI" id="CHEBI:15377"/>
        <dbReference type="ChEBI" id="CHEBI:15378"/>
        <dbReference type="ChEBI" id="CHEBI:30616"/>
        <dbReference type="ChEBI" id="CHEBI:43474"/>
        <dbReference type="ChEBI" id="CHEBI:456216"/>
        <dbReference type="EC" id="3.6.4.13"/>
    </reaction>
</comment>
<dbReference type="PANTHER" id="PTHR24031">
    <property type="entry name" value="RNA HELICASE"/>
    <property type="match status" value="1"/>
</dbReference>
<dbReference type="GO" id="GO:0016887">
    <property type="term" value="F:ATP hydrolysis activity"/>
    <property type="evidence" value="ECO:0007669"/>
    <property type="project" value="RHEA"/>
</dbReference>
<comment type="domain">
    <text evidence="11">The Q motif is unique to and characteristic of the DEAD box family of RNA helicases and controls ATP binding and hydrolysis.</text>
</comment>
<dbReference type="Pfam" id="PF13959">
    <property type="entry name" value="CTE_SPB4"/>
    <property type="match status" value="1"/>
</dbReference>
<evidence type="ECO:0000256" key="9">
    <source>
        <dbReference type="ARBA" id="ARBA00023242"/>
    </source>
</evidence>
<evidence type="ECO:0000256" key="6">
    <source>
        <dbReference type="ARBA" id="ARBA00022806"/>
    </source>
</evidence>
<dbReference type="InterPro" id="IPR025313">
    <property type="entry name" value="SPB4-like_CTE"/>
</dbReference>
<dbReference type="InterPro" id="IPR001650">
    <property type="entry name" value="Helicase_C-like"/>
</dbReference>
<keyword evidence="3" id="KW-0698">rRNA processing</keyword>
<dbReference type="PROSITE" id="PS51194">
    <property type="entry name" value="HELICASE_CTER"/>
    <property type="match status" value="1"/>
</dbReference>
<feature type="domain" description="Helicase ATP-binding" evidence="14">
    <location>
        <begin position="95"/>
        <end position="269"/>
    </location>
</feature>
<feature type="compositionally biased region" description="Basic and acidic residues" evidence="13">
    <location>
        <begin position="552"/>
        <end position="569"/>
    </location>
</feature>
<feature type="compositionally biased region" description="Basic residues" evidence="13">
    <location>
        <begin position="818"/>
        <end position="832"/>
    </location>
</feature>
<keyword evidence="6 11" id="KW-0347">Helicase</keyword>
<comment type="subcellular location">
    <subcellularLocation>
        <location evidence="1">Nucleus</location>
        <location evidence="1">Nucleolus</location>
    </subcellularLocation>
</comment>
<evidence type="ECO:0000256" key="7">
    <source>
        <dbReference type="ARBA" id="ARBA00022840"/>
    </source>
</evidence>
<dbReference type="SMART" id="SM01178">
    <property type="entry name" value="DUF4217"/>
    <property type="match status" value="1"/>
</dbReference>
<dbReference type="CDD" id="cd17941">
    <property type="entry name" value="DEADc_DDX10"/>
    <property type="match status" value="1"/>
</dbReference>
<evidence type="ECO:0000256" key="1">
    <source>
        <dbReference type="ARBA" id="ARBA00004604"/>
    </source>
</evidence>
<dbReference type="GO" id="GO:0003723">
    <property type="term" value="F:RNA binding"/>
    <property type="evidence" value="ECO:0007669"/>
    <property type="project" value="UniProtKB-UniRule"/>
</dbReference>
<evidence type="ECO:0000259" key="14">
    <source>
        <dbReference type="PROSITE" id="PS51192"/>
    </source>
</evidence>
<evidence type="ECO:0000313" key="18">
    <source>
        <dbReference type="Proteomes" id="UP000267821"/>
    </source>
</evidence>
<protein>
    <recommendedName>
        <fullName evidence="11">ATP-dependent RNA helicase</fullName>
        <ecNumber evidence="11">3.6.4.13</ecNumber>
    </recommendedName>
</protein>
<dbReference type="InterPro" id="IPR000629">
    <property type="entry name" value="RNA-helicase_DEAD-box_CS"/>
</dbReference>
<keyword evidence="8 11" id="KW-0694">RNA-binding</keyword>